<evidence type="ECO:0000256" key="1">
    <source>
        <dbReference type="SAM" id="Phobius"/>
    </source>
</evidence>
<dbReference type="KEGG" id="otd:J1M35_10900"/>
<name>A0A975CEP6_9BURK</name>
<organism evidence="2 3">
    <name type="scientific">Ottowia testudinis</name>
    <dbReference type="NCBI Taxonomy" id="2816950"/>
    <lineage>
        <taxon>Bacteria</taxon>
        <taxon>Pseudomonadati</taxon>
        <taxon>Pseudomonadota</taxon>
        <taxon>Betaproteobacteria</taxon>
        <taxon>Burkholderiales</taxon>
        <taxon>Comamonadaceae</taxon>
        <taxon>Ottowia</taxon>
    </lineage>
</organism>
<accession>A0A975CEP6</accession>
<dbReference type="AlphaFoldDB" id="A0A975CEP6"/>
<dbReference type="RefSeq" id="WP_208007087.1">
    <property type="nucleotide sequence ID" value="NZ_CP071796.1"/>
</dbReference>
<gene>
    <name evidence="2" type="ORF">J1M35_10900</name>
</gene>
<proteinExistence type="predicted"/>
<protein>
    <submittedName>
        <fullName evidence="2">Uncharacterized protein</fullName>
    </submittedName>
</protein>
<keyword evidence="3" id="KW-1185">Reference proteome</keyword>
<dbReference type="Proteomes" id="UP000663903">
    <property type="component" value="Chromosome"/>
</dbReference>
<dbReference type="EMBL" id="CP071796">
    <property type="protein sequence ID" value="QTD43676.1"/>
    <property type="molecule type" value="Genomic_DNA"/>
</dbReference>
<reference evidence="2" key="1">
    <citation type="submission" date="2021-03" db="EMBL/GenBank/DDBJ databases">
        <title>Ottowia sp. 27C isolated from the cloaca of a Giant Asian pond turtle (Heosemys grandis).</title>
        <authorList>
            <person name="Spergser J."/>
            <person name="Busse H.-J."/>
        </authorList>
    </citation>
    <scope>NUCLEOTIDE SEQUENCE</scope>
    <source>
        <strain evidence="2">27C</strain>
    </source>
</reference>
<keyword evidence="1" id="KW-0812">Transmembrane</keyword>
<keyword evidence="1" id="KW-1133">Transmembrane helix</keyword>
<evidence type="ECO:0000313" key="2">
    <source>
        <dbReference type="EMBL" id="QTD43676.1"/>
    </source>
</evidence>
<sequence length="541" mass="59055">MRTNRRSDLAPPAPPRRWGLWAGVGALLLGLWIVFNIGWPPAIAPWADPALLRGNLWRTRFFGGIDRWATPGMWLSDAVQLLETRGFRCQLPEDPQTGTAPRQAGIYPTICRHRGEGLLGQPTAVLLRASHWGAEPDRLVSAIAGVADGDTNPAVASLRGALARLAFEKAGVLPPRGMKITGWQAKGPRDLALLLQNRLLPPEELWCESLTCGGARLKRFLGGLTALPNSRALPSGHACHWAFALRGLGMLPAEPAPATRRGNAMARHEWPLLEHEPGSDEAVQRWQGHDLAGRPIGATLALNRQGQVQTVELAVADLRERFVATGDAVQADLGRCKTEPAQTWVALAKPRTVLRDDASPDSRVTLNAAWLAWLPETGIDNAFSYNLELWSALDEPTRLTLLQSVLSHPEQTRGRLARRGETMGYGDVSTGLAVVQSLMDEPAAWPTPETLEKLWADPKVVHPSYVLALALMRCGAVAATHKSEFPPPDPACWRALEARAPQVGRAARDWLAAVRADGWAPRYGNEKRVYPWLIALLEPAP</sequence>
<evidence type="ECO:0000313" key="3">
    <source>
        <dbReference type="Proteomes" id="UP000663903"/>
    </source>
</evidence>
<keyword evidence="1" id="KW-0472">Membrane</keyword>
<feature type="transmembrane region" description="Helical" evidence="1">
    <location>
        <begin position="20"/>
        <end position="39"/>
    </location>
</feature>